<evidence type="ECO:0000313" key="9">
    <source>
        <dbReference type="Proteomes" id="UP000182835"/>
    </source>
</evidence>
<keyword evidence="4" id="KW-0238">DNA-binding</keyword>
<dbReference type="Pfam" id="PF00455">
    <property type="entry name" value="DeoRC"/>
    <property type="match status" value="1"/>
</dbReference>
<dbReference type="InterPro" id="IPR014036">
    <property type="entry name" value="DeoR-like_C"/>
</dbReference>
<dbReference type="PANTHER" id="PTHR30363">
    <property type="entry name" value="HTH-TYPE TRANSCRIPTIONAL REGULATOR SRLR-RELATED"/>
    <property type="match status" value="1"/>
</dbReference>
<gene>
    <name evidence="8" type="ORF">RU96_GL001695</name>
</gene>
<dbReference type="AlphaFoldDB" id="A0A1L8R274"/>
<evidence type="ECO:0000256" key="3">
    <source>
        <dbReference type="ARBA" id="ARBA00023015"/>
    </source>
</evidence>
<dbReference type="SUPFAM" id="SSF100950">
    <property type="entry name" value="NagB/RpiA/CoA transferase-like"/>
    <property type="match status" value="1"/>
</dbReference>
<feature type="domain" description="HTH deoR-type" evidence="7">
    <location>
        <begin position="3"/>
        <end position="58"/>
    </location>
</feature>
<reference evidence="8 9" key="1">
    <citation type="submission" date="2014-12" db="EMBL/GenBank/DDBJ databases">
        <title>Draft genome sequences of 29 type strains of Enterococci.</title>
        <authorList>
            <person name="Zhong Z."/>
            <person name="Sun Z."/>
            <person name="Liu W."/>
            <person name="Zhang W."/>
            <person name="Zhang H."/>
        </authorList>
    </citation>
    <scope>NUCLEOTIDE SEQUENCE [LARGE SCALE GENOMIC DNA]</scope>
    <source>
        <strain evidence="8 9">DSM 21207</strain>
    </source>
</reference>
<dbReference type="OrthoDB" id="9798651at2"/>
<comment type="function">
    <text evidence="6">Repressor of the lactose catabolism operon. Galactose-6-phosphate is the inducer.</text>
</comment>
<dbReference type="InterPro" id="IPR036390">
    <property type="entry name" value="WH_DNA-bd_sf"/>
</dbReference>
<dbReference type="STRING" id="317010.RU96_GL001695"/>
<dbReference type="InterPro" id="IPR018356">
    <property type="entry name" value="Tscrpt_reg_HTH_DeoR_CS"/>
</dbReference>
<evidence type="ECO:0000256" key="2">
    <source>
        <dbReference type="ARBA" id="ARBA00022491"/>
    </source>
</evidence>
<dbReference type="SMART" id="SM01134">
    <property type="entry name" value="DeoRC"/>
    <property type="match status" value="1"/>
</dbReference>
<accession>A0A1L8R274</accession>
<dbReference type="PANTHER" id="PTHR30363:SF4">
    <property type="entry name" value="GLYCEROL-3-PHOSPHATE REGULON REPRESSOR"/>
    <property type="match status" value="1"/>
</dbReference>
<dbReference type="GO" id="GO:0003700">
    <property type="term" value="F:DNA-binding transcription factor activity"/>
    <property type="evidence" value="ECO:0007669"/>
    <property type="project" value="InterPro"/>
</dbReference>
<dbReference type="InterPro" id="IPR001034">
    <property type="entry name" value="DeoR_HTH"/>
</dbReference>
<dbReference type="InterPro" id="IPR036388">
    <property type="entry name" value="WH-like_DNA-bd_sf"/>
</dbReference>
<evidence type="ECO:0000313" key="8">
    <source>
        <dbReference type="EMBL" id="OJG13861.1"/>
    </source>
</evidence>
<organism evidence="8 9">
    <name type="scientific">Enterococcus canintestini</name>
    <dbReference type="NCBI Taxonomy" id="317010"/>
    <lineage>
        <taxon>Bacteria</taxon>
        <taxon>Bacillati</taxon>
        <taxon>Bacillota</taxon>
        <taxon>Bacilli</taxon>
        <taxon>Lactobacillales</taxon>
        <taxon>Enterococcaceae</taxon>
        <taxon>Enterococcus</taxon>
    </lineage>
</organism>
<evidence type="ECO:0000256" key="4">
    <source>
        <dbReference type="ARBA" id="ARBA00023125"/>
    </source>
</evidence>
<dbReference type="InterPro" id="IPR050313">
    <property type="entry name" value="Carb_Metab_HTH_regulators"/>
</dbReference>
<evidence type="ECO:0000256" key="1">
    <source>
        <dbReference type="ARBA" id="ARBA00021390"/>
    </source>
</evidence>
<dbReference type="PROSITE" id="PS51000">
    <property type="entry name" value="HTH_DEOR_2"/>
    <property type="match status" value="1"/>
</dbReference>
<protein>
    <recommendedName>
        <fullName evidence="1">Lactose phosphotransferase system repressor</fullName>
    </recommendedName>
</protein>
<dbReference type="Gene3D" id="3.40.50.1360">
    <property type="match status" value="1"/>
</dbReference>
<dbReference type="PROSITE" id="PS00894">
    <property type="entry name" value="HTH_DEOR_1"/>
    <property type="match status" value="1"/>
</dbReference>
<dbReference type="InterPro" id="IPR037171">
    <property type="entry name" value="NagB/RpiA_transferase-like"/>
</dbReference>
<proteinExistence type="predicted"/>
<dbReference type="Proteomes" id="UP000182835">
    <property type="component" value="Unassembled WGS sequence"/>
</dbReference>
<evidence type="ECO:0000256" key="6">
    <source>
        <dbReference type="ARBA" id="ARBA00024937"/>
    </source>
</evidence>
<evidence type="ECO:0000259" key="7">
    <source>
        <dbReference type="PROSITE" id="PS51000"/>
    </source>
</evidence>
<name>A0A1L8R274_9ENTE</name>
<dbReference type="EMBL" id="JXKG01000031">
    <property type="protein sequence ID" value="OJG13861.1"/>
    <property type="molecule type" value="Genomic_DNA"/>
</dbReference>
<keyword evidence="3" id="KW-0805">Transcription regulation</keyword>
<keyword evidence="2" id="KW-0678">Repressor</keyword>
<dbReference type="Gene3D" id="1.10.10.10">
    <property type="entry name" value="Winged helix-like DNA-binding domain superfamily/Winged helix DNA-binding domain"/>
    <property type="match status" value="1"/>
</dbReference>
<evidence type="ECO:0000256" key="5">
    <source>
        <dbReference type="ARBA" id="ARBA00023163"/>
    </source>
</evidence>
<keyword evidence="5" id="KW-0804">Transcription</keyword>
<comment type="caution">
    <text evidence="8">The sequence shown here is derived from an EMBL/GenBank/DDBJ whole genome shotgun (WGS) entry which is preliminary data.</text>
</comment>
<dbReference type="SMART" id="SM00420">
    <property type="entry name" value="HTH_DEOR"/>
    <property type="match status" value="1"/>
</dbReference>
<dbReference type="RefSeq" id="WP_071865713.1">
    <property type="nucleotide sequence ID" value="NZ_JBHLVQ010000030.1"/>
</dbReference>
<dbReference type="GO" id="GO:0003677">
    <property type="term" value="F:DNA binding"/>
    <property type="evidence" value="ECO:0007669"/>
    <property type="project" value="UniProtKB-KW"/>
</dbReference>
<dbReference type="SUPFAM" id="SSF46785">
    <property type="entry name" value="Winged helix' DNA-binding domain"/>
    <property type="match status" value="1"/>
</dbReference>
<dbReference type="PRINTS" id="PR00037">
    <property type="entry name" value="HTHLACR"/>
</dbReference>
<sequence>MKKRERLQLITTLINDRGEVSVTELENELRVSQMTIRRDLDTLDERGLIIRTHGGAISLTFGQNRQLDYSQRMELHLKEKLAVAKAAATQVQDNDIIFLGPGTTIELMVDFITAQNVQVVTSSNTVFDRIRKTDRRFQVIITGGSYDPDTGSFNGPLSYATVAKLQFDKAFIGVNGINNFSVSNYNIEAGELQNMVLLNSSKRFIVSDMHKFNTRAFFDFYTLHHGDYIVTNNQLTDSVKKEYAKLIDFIFTTETVE</sequence>
<dbReference type="Pfam" id="PF08220">
    <property type="entry name" value="HTH_DeoR"/>
    <property type="match status" value="1"/>
</dbReference>